<comment type="caution">
    <text evidence="1">The sequence shown here is derived from an EMBL/GenBank/DDBJ whole genome shotgun (WGS) entry which is preliminary data.</text>
</comment>
<evidence type="ECO:0000313" key="1">
    <source>
        <dbReference type="EMBL" id="KAI4340360.1"/>
    </source>
</evidence>
<proteinExistence type="predicted"/>
<evidence type="ECO:0000313" key="2">
    <source>
        <dbReference type="Proteomes" id="UP001057402"/>
    </source>
</evidence>
<gene>
    <name evidence="1" type="ORF">MLD38_025205</name>
</gene>
<accession>A0ACB9NUM6</accession>
<protein>
    <submittedName>
        <fullName evidence="1">Uncharacterized protein</fullName>
    </submittedName>
</protein>
<dbReference type="Proteomes" id="UP001057402">
    <property type="component" value="Chromosome 7"/>
</dbReference>
<sequence>MRSSLHRYFTEYARIHVTALDGIVNVNSLFTVALFLGLASVSDPKTIDLKLIHDDDSGPRSCSATVAMARNLVAFHVYSFSSFMFSSLVALSLKQAIRVTDTTDDDDETTVRGHSSGATLGHINARVLRVGILMSALGSASGSGFLMMAIVNLVQIKLGMLWCGSSGGHTLAAIVPLVVLVPSSLLVYLGLAVYAFRQ</sequence>
<keyword evidence="2" id="KW-1185">Reference proteome</keyword>
<reference evidence="2" key="1">
    <citation type="journal article" date="2023" name="Front. Plant Sci.">
        <title>Chromosomal-level genome assembly of Melastoma candidum provides insights into trichome evolution.</title>
        <authorList>
            <person name="Zhong Y."/>
            <person name="Wu W."/>
            <person name="Sun C."/>
            <person name="Zou P."/>
            <person name="Liu Y."/>
            <person name="Dai S."/>
            <person name="Zhou R."/>
        </authorList>
    </citation>
    <scope>NUCLEOTIDE SEQUENCE [LARGE SCALE GENOMIC DNA]</scope>
</reference>
<dbReference type="EMBL" id="CM042886">
    <property type="protein sequence ID" value="KAI4340360.1"/>
    <property type="molecule type" value="Genomic_DNA"/>
</dbReference>
<organism evidence="1 2">
    <name type="scientific">Melastoma candidum</name>
    <dbReference type="NCBI Taxonomy" id="119954"/>
    <lineage>
        <taxon>Eukaryota</taxon>
        <taxon>Viridiplantae</taxon>
        <taxon>Streptophyta</taxon>
        <taxon>Embryophyta</taxon>
        <taxon>Tracheophyta</taxon>
        <taxon>Spermatophyta</taxon>
        <taxon>Magnoliopsida</taxon>
        <taxon>eudicotyledons</taxon>
        <taxon>Gunneridae</taxon>
        <taxon>Pentapetalae</taxon>
        <taxon>rosids</taxon>
        <taxon>malvids</taxon>
        <taxon>Myrtales</taxon>
        <taxon>Melastomataceae</taxon>
        <taxon>Melastomatoideae</taxon>
        <taxon>Melastomateae</taxon>
        <taxon>Melastoma</taxon>
    </lineage>
</organism>
<name>A0ACB9NUM6_9MYRT</name>